<keyword evidence="3" id="KW-0497">Mitogen</keyword>
<protein>
    <recommendedName>
        <fullName evidence="7">Platelet-derived growth factor (PDGF) family profile domain-containing protein</fullName>
    </recommendedName>
</protein>
<organism evidence="8 9">
    <name type="scientific">Dreissena polymorpha</name>
    <name type="common">Zebra mussel</name>
    <name type="synonym">Mytilus polymorpha</name>
    <dbReference type="NCBI Taxonomy" id="45954"/>
    <lineage>
        <taxon>Eukaryota</taxon>
        <taxon>Metazoa</taxon>
        <taxon>Spiralia</taxon>
        <taxon>Lophotrochozoa</taxon>
        <taxon>Mollusca</taxon>
        <taxon>Bivalvia</taxon>
        <taxon>Autobranchia</taxon>
        <taxon>Heteroconchia</taxon>
        <taxon>Euheterodonta</taxon>
        <taxon>Imparidentia</taxon>
        <taxon>Neoheterodontei</taxon>
        <taxon>Myida</taxon>
        <taxon>Dreissenoidea</taxon>
        <taxon>Dreissenidae</taxon>
        <taxon>Dreissena</taxon>
    </lineage>
</organism>
<feature type="region of interest" description="Disordered" evidence="5">
    <location>
        <begin position="296"/>
        <end position="332"/>
    </location>
</feature>
<keyword evidence="9" id="KW-1185">Reference proteome</keyword>
<dbReference type="GO" id="GO:0070851">
    <property type="term" value="F:growth factor receptor binding"/>
    <property type="evidence" value="ECO:0007669"/>
    <property type="project" value="TreeGrafter"/>
</dbReference>
<feature type="domain" description="Platelet-derived growth factor (PDGF) family profile" evidence="7">
    <location>
        <begin position="81"/>
        <end position="169"/>
    </location>
</feature>
<comment type="caution">
    <text evidence="8">The sequence shown here is derived from an EMBL/GenBank/DDBJ whole genome shotgun (WGS) entry which is preliminary data.</text>
</comment>
<feature type="compositionally biased region" description="Low complexity" evidence="5">
    <location>
        <begin position="296"/>
        <end position="329"/>
    </location>
</feature>
<dbReference type="PANTHER" id="PTHR11633">
    <property type="entry name" value="PLATELET-DERIVED GROWTH FACTOR"/>
    <property type="match status" value="1"/>
</dbReference>
<evidence type="ECO:0000256" key="2">
    <source>
        <dbReference type="ARBA" id="ARBA00023030"/>
    </source>
</evidence>
<dbReference type="GO" id="GO:0051781">
    <property type="term" value="P:positive regulation of cell division"/>
    <property type="evidence" value="ECO:0007669"/>
    <property type="project" value="UniProtKB-KW"/>
</dbReference>
<dbReference type="InterPro" id="IPR000072">
    <property type="entry name" value="PDGF/VEGF_dom"/>
</dbReference>
<keyword evidence="2 4" id="KW-0339">Growth factor</keyword>
<evidence type="ECO:0000256" key="1">
    <source>
        <dbReference type="ARBA" id="ARBA00006686"/>
    </source>
</evidence>
<comment type="similarity">
    <text evidence="1 4">Belongs to the PDGF/VEGF growth factor family.</text>
</comment>
<dbReference type="AlphaFoldDB" id="A0A9D4QTC7"/>
<dbReference type="Pfam" id="PF00341">
    <property type="entry name" value="PDGF"/>
    <property type="match status" value="1"/>
</dbReference>
<evidence type="ECO:0000256" key="4">
    <source>
        <dbReference type="RuleBase" id="RU003818"/>
    </source>
</evidence>
<feature type="chain" id="PRO_5039634821" description="Platelet-derived growth factor (PDGF) family profile domain-containing protein" evidence="6">
    <location>
        <begin position="18"/>
        <end position="363"/>
    </location>
</feature>
<feature type="signal peptide" evidence="6">
    <location>
        <begin position="1"/>
        <end position="17"/>
    </location>
</feature>
<evidence type="ECO:0000256" key="6">
    <source>
        <dbReference type="SAM" id="SignalP"/>
    </source>
</evidence>
<dbReference type="PANTHER" id="PTHR11633:SF1">
    <property type="entry name" value="LD28763P"/>
    <property type="match status" value="1"/>
</dbReference>
<reference evidence="8" key="1">
    <citation type="journal article" date="2019" name="bioRxiv">
        <title>The Genome of the Zebra Mussel, Dreissena polymorpha: A Resource for Invasive Species Research.</title>
        <authorList>
            <person name="McCartney M.A."/>
            <person name="Auch B."/>
            <person name="Kono T."/>
            <person name="Mallez S."/>
            <person name="Zhang Y."/>
            <person name="Obille A."/>
            <person name="Becker A."/>
            <person name="Abrahante J.E."/>
            <person name="Garbe J."/>
            <person name="Badalamenti J.P."/>
            <person name="Herman A."/>
            <person name="Mangelson H."/>
            <person name="Liachko I."/>
            <person name="Sullivan S."/>
            <person name="Sone E.D."/>
            <person name="Koren S."/>
            <person name="Silverstein K.A.T."/>
            <person name="Beckman K.B."/>
            <person name="Gohl D.M."/>
        </authorList>
    </citation>
    <scope>NUCLEOTIDE SEQUENCE</scope>
    <source>
        <strain evidence="8">Duluth1</strain>
        <tissue evidence="8">Whole animal</tissue>
    </source>
</reference>
<dbReference type="Gene3D" id="2.10.90.10">
    <property type="entry name" value="Cystine-knot cytokines"/>
    <property type="match status" value="1"/>
</dbReference>
<evidence type="ECO:0000259" key="7">
    <source>
        <dbReference type="PROSITE" id="PS50278"/>
    </source>
</evidence>
<dbReference type="GO" id="GO:0005615">
    <property type="term" value="C:extracellular space"/>
    <property type="evidence" value="ECO:0007669"/>
    <property type="project" value="TreeGrafter"/>
</dbReference>
<dbReference type="EMBL" id="JAIWYP010000004">
    <property type="protein sequence ID" value="KAH3842714.1"/>
    <property type="molecule type" value="Genomic_DNA"/>
</dbReference>
<evidence type="ECO:0000313" key="9">
    <source>
        <dbReference type="Proteomes" id="UP000828390"/>
    </source>
</evidence>
<dbReference type="SUPFAM" id="SSF57501">
    <property type="entry name" value="Cystine-knot cytokines"/>
    <property type="match status" value="1"/>
</dbReference>
<proteinExistence type="inferred from homology"/>
<dbReference type="GO" id="GO:0008083">
    <property type="term" value="F:growth factor activity"/>
    <property type="evidence" value="ECO:0007669"/>
    <property type="project" value="UniProtKB-KW"/>
</dbReference>
<name>A0A9D4QTC7_DREPO</name>
<evidence type="ECO:0000256" key="3">
    <source>
        <dbReference type="ARBA" id="ARBA00023246"/>
    </source>
</evidence>
<reference evidence="8" key="2">
    <citation type="submission" date="2020-11" db="EMBL/GenBank/DDBJ databases">
        <authorList>
            <person name="McCartney M.A."/>
            <person name="Auch B."/>
            <person name="Kono T."/>
            <person name="Mallez S."/>
            <person name="Becker A."/>
            <person name="Gohl D.M."/>
            <person name="Silverstein K.A.T."/>
            <person name="Koren S."/>
            <person name="Bechman K.B."/>
            <person name="Herman A."/>
            <person name="Abrahante J.E."/>
            <person name="Garbe J."/>
        </authorList>
    </citation>
    <scope>NUCLEOTIDE SEQUENCE</scope>
    <source>
        <strain evidence="8">Duluth1</strain>
        <tissue evidence="8">Whole animal</tissue>
    </source>
</reference>
<keyword evidence="6" id="KW-0732">Signal</keyword>
<gene>
    <name evidence="8" type="ORF">DPMN_116218</name>
</gene>
<dbReference type="PROSITE" id="PS50278">
    <property type="entry name" value="PDGF_2"/>
    <property type="match status" value="1"/>
</dbReference>
<evidence type="ECO:0000256" key="5">
    <source>
        <dbReference type="SAM" id="MobiDB-lite"/>
    </source>
</evidence>
<dbReference type="InterPro" id="IPR029034">
    <property type="entry name" value="Cystine-knot_cytokine"/>
</dbReference>
<evidence type="ECO:0000313" key="8">
    <source>
        <dbReference type="EMBL" id="KAH3842714.1"/>
    </source>
</evidence>
<sequence>MILKLAAIALALTLVQCFEPDEDFQLELSRVKNSNPEDFLCQFMNSDDCKAMLNATVEKGEANGKMVVTGAAAEIALFDACNPREMTIAIPRHQDPDITVFPTCTRVKRCGGCCTSDVFSCEPTATQEKYLRVFDTRLPYPGAHRFQFMGTRVVTVIEHTQCDAQCKTKSHECHKYQVYEDRKCRCVCRPERQALMGTCSGAQIWDDSECDCICPNRNTVSCPEPSYFSTTTCKCTLKTEVTGEIDLDKLFEQLVGSDLILKGKEKEDSDIDLIAVPGILDGTGTDGVDTEVIDETTPTTTTTSTTTTEPTTTTTTMSTTTTTETTTTTKPMPHPCASTKCFGVWKPVLLKNNRCQCMPPNSG</sequence>
<dbReference type="GO" id="GO:0008284">
    <property type="term" value="P:positive regulation of cell population proliferation"/>
    <property type="evidence" value="ECO:0007669"/>
    <property type="project" value="TreeGrafter"/>
</dbReference>
<dbReference type="SMART" id="SM00141">
    <property type="entry name" value="PDGF"/>
    <property type="match status" value="1"/>
</dbReference>
<dbReference type="GO" id="GO:0016020">
    <property type="term" value="C:membrane"/>
    <property type="evidence" value="ECO:0007669"/>
    <property type="project" value="InterPro"/>
</dbReference>
<accession>A0A9D4QTC7</accession>
<dbReference type="OrthoDB" id="8878063at2759"/>
<dbReference type="Proteomes" id="UP000828390">
    <property type="component" value="Unassembled WGS sequence"/>
</dbReference>